<reference evidence="14" key="2">
    <citation type="submission" date="2018-04" db="EMBL/GenBank/DDBJ databases">
        <title>Leveraging single-cell genomics to expand the Fungal Tree of Life.</title>
        <authorList>
            <consortium name="DOE Joint Genome Institute"/>
            <person name="Ahrendt S.R."/>
            <person name="Quandt C.A."/>
            <person name="Ciobanu D."/>
            <person name="Clum A."/>
            <person name="Salamov A."/>
            <person name="Andreopoulos B."/>
            <person name="Cheng J.-F."/>
            <person name="Woyke T."/>
            <person name="Pelin A."/>
            <person name="Henrissat B."/>
            <person name="Benny G.L."/>
            <person name="Smith M.E."/>
            <person name="James T.Y."/>
            <person name="Grigoriev I.V."/>
        </authorList>
    </citation>
    <scope>NUCLEOTIDE SEQUENCE</scope>
    <source>
        <strain evidence="14">ATCC 52028</strain>
    </source>
</reference>
<evidence type="ECO:0000256" key="8">
    <source>
        <dbReference type="ARBA" id="ARBA00022793"/>
    </source>
</evidence>
<dbReference type="GO" id="GO:0005524">
    <property type="term" value="F:ATP binding"/>
    <property type="evidence" value="ECO:0007669"/>
    <property type="project" value="UniProtKB-UniRule"/>
</dbReference>
<evidence type="ECO:0000256" key="6">
    <source>
        <dbReference type="ARBA" id="ARBA00022741"/>
    </source>
</evidence>
<dbReference type="InterPro" id="IPR016301">
    <property type="entry name" value="Ade2_fungi/plant"/>
</dbReference>
<dbReference type="SUPFAM" id="SSF52255">
    <property type="entry name" value="N5-CAIR mutase (phosphoribosylaminoimidazole carboxylase, PurE)"/>
    <property type="match status" value="1"/>
</dbReference>
<dbReference type="SUPFAM" id="SSF56059">
    <property type="entry name" value="Glutathione synthetase ATP-binding domain-like"/>
    <property type="match status" value="1"/>
</dbReference>
<proteinExistence type="inferred from homology"/>
<dbReference type="PANTHER" id="PTHR11609:SF5">
    <property type="entry name" value="PHOSPHORIBOSYLAMINOIMIDAZOLE CARBOXYLASE"/>
    <property type="match status" value="1"/>
</dbReference>
<dbReference type="HAMAP" id="MF_01928">
    <property type="entry name" value="PurK"/>
    <property type="match status" value="1"/>
</dbReference>
<reference evidence="13" key="3">
    <citation type="submission" date="2018-08" db="EMBL/GenBank/DDBJ databases">
        <title>Leveraging single-cell genomics to expand the Fungal Tree of Life.</title>
        <authorList>
            <consortium name="DOE Joint Genome Institute"/>
            <person name="Ahrendt S.R."/>
            <person name="Quandt C.A."/>
            <person name="Ciobanu D."/>
            <person name="Clum A."/>
            <person name="Salamov A."/>
            <person name="Andreopoulos B."/>
            <person name="Cheng J.-F."/>
            <person name="Woyke T."/>
            <person name="Pelin A."/>
            <person name="Henrissat B."/>
            <person name="Reynolds N."/>
            <person name="Benny G.L."/>
            <person name="Smith M.E."/>
            <person name="James T.Y."/>
            <person name="Grigoriev I.V."/>
        </authorList>
    </citation>
    <scope>NUCLEOTIDE SEQUENCE</scope>
    <source>
        <strain evidence="13">ATCC 52028</strain>
    </source>
</reference>
<evidence type="ECO:0000256" key="10">
    <source>
        <dbReference type="ARBA" id="ARBA00023239"/>
    </source>
</evidence>
<keyword evidence="7 11" id="KW-0658">Purine biosynthesis</keyword>
<dbReference type="NCBIfam" id="TIGR01162">
    <property type="entry name" value="purE"/>
    <property type="match status" value="1"/>
</dbReference>
<dbReference type="Gene3D" id="3.30.1490.20">
    <property type="entry name" value="ATP-grasp fold, A domain"/>
    <property type="match status" value="1"/>
</dbReference>
<evidence type="ECO:0000256" key="5">
    <source>
        <dbReference type="ARBA" id="ARBA00021059"/>
    </source>
</evidence>
<evidence type="ECO:0000256" key="2">
    <source>
        <dbReference type="ARBA" id="ARBA00004747"/>
    </source>
</evidence>
<dbReference type="InterPro" id="IPR033747">
    <property type="entry name" value="PurE_ClassI"/>
</dbReference>
<dbReference type="InterPro" id="IPR000031">
    <property type="entry name" value="PurE_dom"/>
</dbReference>
<dbReference type="SUPFAM" id="SSF52440">
    <property type="entry name" value="PreATP-grasp domain"/>
    <property type="match status" value="1"/>
</dbReference>
<dbReference type="GO" id="GO:0004638">
    <property type="term" value="F:phosphoribosylaminoimidazole carboxylase activity"/>
    <property type="evidence" value="ECO:0007669"/>
    <property type="project" value="UniProtKB-UniRule"/>
</dbReference>
<comment type="similarity">
    <text evidence="3 11">In the C-terminal section; belongs to the AIR carboxylase family. Class I subfamily.</text>
</comment>
<keyword evidence="9 11" id="KW-0067">ATP-binding</keyword>
<reference evidence="15 16" key="1">
    <citation type="journal article" date="2018" name="Nat. Microbiol.">
        <title>Leveraging single-cell genomics to expand the fungal tree of life.</title>
        <authorList>
            <person name="Ahrendt S.R."/>
            <person name="Quandt C.A."/>
            <person name="Ciobanu D."/>
            <person name="Clum A."/>
            <person name="Salamov A."/>
            <person name="Andreopoulos B."/>
            <person name="Cheng J.F."/>
            <person name="Woyke T."/>
            <person name="Pelin A."/>
            <person name="Henrissat B."/>
            <person name="Reynolds N.K."/>
            <person name="Benny G.L."/>
            <person name="Smith M.E."/>
            <person name="James T.Y."/>
            <person name="Grigoriev I.V."/>
        </authorList>
    </citation>
    <scope>NUCLEOTIDE SEQUENCE [LARGE SCALE GENOMIC DNA]</scope>
    <source>
        <strain evidence="15 16">ATCC 52028</strain>
    </source>
</reference>
<evidence type="ECO:0000256" key="3">
    <source>
        <dbReference type="ARBA" id="ARBA00006114"/>
    </source>
</evidence>
<dbReference type="Gene3D" id="3.40.50.1970">
    <property type="match status" value="1"/>
</dbReference>
<evidence type="ECO:0000313" key="13">
    <source>
        <dbReference type="EMBL" id="RKO97309.1"/>
    </source>
</evidence>
<dbReference type="Gene3D" id="3.40.50.20">
    <property type="match status" value="1"/>
</dbReference>
<evidence type="ECO:0000256" key="7">
    <source>
        <dbReference type="ARBA" id="ARBA00022755"/>
    </source>
</evidence>
<gene>
    <name evidence="13" type="ORF">CAUPRSCDRAFT_6707</name>
    <name evidence="14" type="ORF">CXG81DRAFT_12891</name>
</gene>
<dbReference type="Pfam" id="PF02222">
    <property type="entry name" value="ATP-grasp"/>
    <property type="match status" value="1"/>
</dbReference>
<dbReference type="InterPro" id="IPR005875">
    <property type="entry name" value="PurK"/>
</dbReference>
<organism evidence="14 16">
    <name type="scientific">Caulochytrium protostelioides</name>
    <dbReference type="NCBI Taxonomy" id="1555241"/>
    <lineage>
        <taxon>Eukaryota</taxon>
        <taxon>Fungi</taxon>
        <taxon>Fungi incertae sedis</taxon>
        <taxon>Chytridiomycota</taxon>
        <taxon>Chytridiomycota incertae sedis</taxon>
        <taxon>Chytridiomycetes</taxon>
        <taxon>Caulochytriales</taxon>
        <taxon>Caulochytriaceae</taxon>
        <taxon>Caulochytrium</taxon>
    </lineage>
</organism>
<dbReference type="InterPro" id="IPR054350">
    <property type="entry name" value="PurT/PurK_preATP-grasp"/>
</dbReference>
<evidence type="ECO:0000256" key="4">
    <source>
        <dbReference type="ARBA" id="ARBA00012329"/>
    </source>
</evidence>
<dbReference type="SUPFAM" id="SSF51246">
    <property type="entry name" value="Rudiment single hybrid motif"/>
    <property type="match status" value="1"/>
</dbReference>
<dbReference type="InterPro" id="IPR016185">
    <property type="entry name" value="PreATP-grasp_dom_sf"/>
</dbReference>
<dbReference type="GO" id="GO:0006189">
    <property type="term" value="P:'de novo' IMP biosynthetic process"/>
    <property type="evidence" value="ECO:0007669"/>
    <property type="project" value="UniProtKB-UniRule"/>
</dbReference>
<dbReference type="UniPathway" id="UPA00074">
    <property type="reaction ID" value="UER00130"/>
</dbReference>
<dbReference type="PIRSF" id="PIRSF001340">
    <property type="entry name" value="AIR_carboxylase"/>
    <property type="match status" value="1"/>
</dbReference>
<dbReference type="InterPro" id="IPR011761">
    <property type="entry name" value="ATP-grasp"/>
</dbReference>
<dbReference type="InterPro" id="IPR013815">
    <property type="entry name" value="ATP_grasp_subdomain_1"/>
</dbReference>
<evidence type="ECO:0000256" key="1">
    <source>
        <dbReference type="ARBA" id="ARBA00001244"/>
    </source>
</evidence>
<feature type="domain" description="ATP-grasp" evidence="12">
    <location>
        <begin position="109"/>
        <end position="303"/>
    </location>
</feature>
<dbReference type="InterPro" id="IPR011054">
    <property type="entry name" value="Rudment_hybrid_motif"/>
</dbReference>
<dbReference type="EMBL" id="ML009319">
    <property type="protein sequence ID" value="RKO97309.1"/>
    <property type="molecule type" value="Genomic_DNA"/>
</dbReference>
<evidence type="ECO:0000259" key="12">
    <source>
        <dbReference type="PROSITE" id="PS50975"/>
    </source>
</evidence>
<dbReference type="NCBIfam" id="NF004679">
    <property type="entry name" value="PRK06019.1-5"/>
    <property type="match status" value="1"/>
</dbReference>
<keyword evidence="10 11" id="KW-0456">Lyase</keyword>
<dbReference type="Pfam" id="PF22660">
    <property type="entry name" value="RS_preATP-grasp-like"/>
    <property type="match status" value="1"/>
</dbReference>
<dbReference type="PROSITE" id="PS50975">
    <property type="entry name" value="ATP_GRASP"/>
    <property type="match status" value="1"/>
</dbReference>
<evidence type="ECO:0000256" key="9">
    <source>
        <dbReference type="ARBA" id="ARBA00022840"/>
    </source>
</evidence>
<dbReference type="AlphaFoldDB" id="A0A4P9X6U5"/>
<dbReference type="Proteomes" id="UP000268535">
    <property type="component" value="Unassembled WGS sequence"/>
</dbReference>
<keyword evidence="6 11" id="KW-0547">Nucleotide-binding</keyword>
<dbReference type="InterPro" id="IPR003135">
    <property type="entry name" value="ATP-grasp_carboxylate-amine"/>
</dbReference>
<evidence type="ECO:0000256" key="11">
    <source>
        <dbReference type="PIRNR" id="PIRNR001340"/>
    </source>
</evidence>
<evidence type="ECO:0000313" key="15">
    <source>
        <dbReference type="Proteomes" id="UP000268535"/>
    </source>
</evidence>
<keyword evidence="16" id="KW-1185">Reference proteome</keyword>
<dbReference type="PANTHER" id="PTHR11609">
    <property type="entry name" value="PURINE BIOSYNTHESIS PROTEIN 6/7, PUR6/7"/>
    <property type="match status" value="1"/>
</dbReference>
<dbReference type="FunFam" id="3.30.470.20:FF:000037">
    <property type="entry name" value="Phosphoribosylaminoimidazole carboxylase, chloroplastic"/>
    <property type="match status" value="1"/>
</dbReference>
<name>A0A4P9X6U5_9FUNG</name>
<accession>A0A4P9X6U5</accession>
<dbReference type="InterPro" id="IPR040686">
    <property type="entry name" value="PurK_C"/>
</dbReference>
<dbReference type="Proteomes" id="UP000274922">
    <property type="component" value="Unassembled WGS sequence"/>
</dbReference>
<protein>
    <recommendedName>
        <fullName evidence="5 11">Phosphoribosylaminoimidazole carboxylase</fullName>
        <ecNumber evidence="4 11">4.1.1.21</ecNumber>
    </recommendedName>
</protein>
<dbReference type="Pfam" id="PF17769">
    <property type="entry name" value="PurK_C"/>
    <property type="match status" value="1"/>
</dbReference>
<keyword evidence="8 11" id="KW-0210">Decarboxylase</keyword>
<sequence length="572" mass="60486">MAFPTVGVLGGGQLGRMMVQAAQNLAIPIRVLDAQDCPAGQILPAGAHVVGDFNDDAAVAAFARGVDLLTVEVEHIATAGMRAAQTQHGVPAYPSPETLEVIKDKYAQKAFLQPAVAPMPIFAALDGADRAEQVRLFAREHGYPVMLKSRTMAYDGRGNAMVRDASEIDAAITLLAGPDAACPRPLYMEAFVPFVQEIAVLVVRSRSGATVTYDVLETVQQNSICHVVKCPAQVPQKAQSAARQMALAVVEKLQGVGLFAVEMFVTRDHVLFNEVAPRPHNSGHLTIEACATSQFENHLRAILDLPLRGTALRVPAALMLNLLGPADGADGMRALDAQLRRALEIDGAALHPYGKAVCRRGRKMAHITFTGTSMAQLEANAARSLLAAGDASALAHLTQSYNGDAPLVGIIMGSISDMPKMAAACHVLERSGVPFEVSVVSAHRTPDRMVTYAKQAEARGLQVLICGAGGAAHLPGMTAAMTPLPVIGVPVALSQLDGQDSLYSIVQMPRGTPVATVGINNSTNAAYLALRILGVALPRARHFVAAAHEASTDAAMQTAEDLDRHGWRKYEA</sequence>
<evidence type="ECO:0000313" key="14">
    <source>
        <dbReference type="EMBL" id="RKP00750.1"/>
    </source>
</evidence>
<dbReference type="Pfam" id="PF00731">
    <property type="entry name" value="AIRC"/>
    <property type="match status" value="1"/>
</dbReference>
<dbReference type="HAMAP" id="MF_01929">
    <property type="entry name" value="PurE_classI"/>
    <property type="match status" value="1"/>
</dbReference>
<dbReference type="GO" id="GO:0046872">
    <property type="term" value="F:metal ion binding"/>
    <property type="evidence" value="ECO:0007669"/>
    <property type="project" value="InterPro"/>
</dbReference>
<dbReference type="NCBIfam" id="TIGR01161">
    <property type="entry name" value="purK"/>
    <property type="match status" value="1"/>
</dbReference>
<comment type="catalytic activity">
    <reaction evidence="1 11">
        <text>5-amino-1-(5-phospho-D-ribosyl)imidazole-4-carboxylate + H(+) = 5-amino-1-(5-phospho-beta-D-ribosyl)imidazole + CO2</text>
        <dbReference type="Rhea" id="RHEA:10792"/>
        <dbReference type="ChEBI" id="CHEBI:15378"/>
        <dbReference type="ChEBI" id="CHEBI:16526"/>
        <dbReference type="ChEBI" id="CHEBI:77657"/>
        <dbReference type="ChEBI" id="CHEBI:137981"/>
        <dbReference type="EC" id="4.1.1.21"/>
    </reaction>
</comment>
<dbReference type="EC" id="4.1.1.21" evidence="4 11"/>
<dbReference type="EMBL" id="ML014201">
    <property type="protein sequence ID" value="RKP00750.1"/>
    <property type="molecule type" value="Genomic_DNA"/>
</dbReference>
<evidence type="ECO:0000313" key="16">
    <source>
        <dbReference type="Proteomes" id="UP000274922"/>
    </source>
</evidence>
<dbReference type="Gene3D" id="3.30.470.20">
    <property type="entry name" value="ATP-grasp fold, B domain"/>
    <property type="match status" value="1"/>
</dbReference>
<dbReference type="STRING" id="1555241.A0A4P9X6U5"/>
<comment type="pathway">
    <text evidence="2 11">Purine metabolism; IMP biosynthesis via de novo pathway; 5-amino-1-(5-phospho-D-ribosyl)imidazole-4-carboxylate from 5-amino-1-(5-phospho-D-ribosyl)imidazole (carboxylase route): step 1/1.</text>
</comment>
<dbReference type="SMART" id="SM01001">
    <property type="entry name" value="AIRC"/>
    <property type="match status" value="1"/>
</dbReference>
<dbReference type="OrthoDB" id="15425at2759"/>